<gene>
    <name evidence="2" type="ORF">NATSA_00185</name>
</gene>
<proteinExistence type="predicted"/>
<protein>
    <submittedName>
        <fullName evidence="2">DUF3341 domain-containing protein</fullName>
    </submittedName>
</protein>
<keyword evidence="1" id="KW-0472">Membrane</keyword>
<keyword evidence="3" id="KW-1185">Reference proteome</keyword>
<organism evidence="2 3">
    <name type="scientific">Natronogracilivirga saccharolytica</name>
    <dbReference type="NCBI Taxonomy" id="2812953"/>
    <lineage>
        <taxon>Bacteria</taxon>
        <taxon>Pseudomonadati</taxon>
        <taxon>Balneolota</taxon>
        <taxon>Balneolia</taxon>
        <taxon>Balneolales</taxon>
        <taxon>Cyclonatronaceae</taxon>
        <taxon>Natronogracilivirga</taxon>
    </lineage>
</organism>
<accession>A0A8J7RNS7</accession>
<dbReference type="RefSeq" id="WP_210509308.1">
    <property type="nucleotide sequence ID" value="NZ_JAFIDN010000001.1"/>
</dbReference>
<dbReference type="Proteomes" id="UP000673975">
    <property type="component" value="Unassembled WGS sequence"/>
</dbReference>
<feature type="transmembrane region" description="Helical" evidence="1">
    <location>
        <begin position="57"/>
        <end position="78"/>
    </location>
</feature>
<evidence type="ECO:0000313" key="3">
    <source>
        <dbReference type="Proteomes" id="UP000673975"/>
    </source>
</evidence>
<feature type="transmembrane region" description="Helical" evidence="1">
    <location>
        <begin position="98"/>
        <end position="122"/>
    </location>
</feature>
<dbReference type="InterPro" id="IPR021776">
    <property type="entry name" value="ActD"/>
</dbReference>
<sequence length="180" mass="19710">MSASKNPFAVLAEFKNPADLMDAASAVNKAGYKHFDTYSPFPIHGMDDAMGLKSSKLGWIVLIHGIIGLAGGIALQVWSMNIAYPVHISGKPYLNFPAFVPVAFALVILLSSFGAFMGMFFLNKLPRLHNPLFNSNHIERASDDGFFLCIEARDPIFAEKKTTEFLEKLGATNTEIIPDS</sequence>
<dbReference type="Pfam" id="PF11821">
    <property type="entry name" value="ActD"/>
    <property type="match status" value="1"/>
</dbReference>
<reference evidence="2" key="1">
    <citation type="submission" date="2021-02" db="EMBL/GenBank/DDBJ databases">
        <title>Natronogracilivirga saccharolytica gen. nov. sp. nov. a new anaerobic, haloalkiliphilic carbohydrate-fermenting bacterium from soda lake and proposing of Cyclonatronumiaceae fam. nov. in the phylum Balneolaeota.</title>
        <authorList>
            <person name="Zhilina T.N."/>
            <person name="Sorokin D.Y."/>
            <person name="Zavarzina D.G."/>
            <person name="Toshchakov S.V."/>
            <person name="Kublanov I.V."/>
        </authorList>
    </citation>
    <scope>NUCLEOTIDE SEQUENCE</scope>
    <source>
        <strain evidence="2">Z-1702</strain>
    </source>
</reference>
<keyword evidence="1" id="KW-0812">Transmembrane</keyword>
<dbReference type="PANTHER" id="PTHR40394:SF2">
    <property type="entry name" value="QUINOL:CYTOCHROME C OXIDOREDUCTASE MEMBRANE PROTEIN"/>
    <property type="match status" value="1"/>
</dbReference>
<keyword evidence="1" id="KW-1133">Transmembrane helix</keyword>
<dbReference type="EMBL" id="JAFIDN010000001">
    <property type="protein sequence ID" value="MBP3191069.1"/>
    <property type="molecule type" value="Genomic_DNA"/>
</dbReference>
<dbReference type="PANTHER" id="PTHR40394">
    <property type="entry name" value="LIPOPROTEIN-RELATED"/>
    <property type="match status" value="1"/>
</dbReference>
<evidence type="ECO:0000313" key="2">
    <source>
        <dbReference type="EMBL" id="MBP3191069.1"/>
    </source>
</evidence>
<evidence type="ECO:0000256" key="1">
    <source>
        <dbReference type="SAM" id="Phobius"/>
    </source>
</evidence>
<name>A0A8J7RNS7_9BACT</name>
<comment type="caution">
    <text evidence="2">The sequence shown here is derived from an EMBL/GenBank/DDBJ whole genome shotgun (WGS) entry which is preliminary data.</text>
</comment>
<dbReference type="AlphaFoldDB" id="A0A8J7RNS7"/>